<organism evidence="2 3">
    <name type="scientific">Cryptolaemus montrouzieri</name>
    <dbReference type="NCBI Taxonomy" id="559131"/>
    <lineage>
        <taxon>Eukaryota</taxon>
        <taxon>Metazoa</taxon>
        <taxon>Ecdysozoa</taxon>
        <taxon>Arthropoda</taxon>
        <taxon>Hexapoda</taxon>
        <taxon>Insecta</taxon>
        <taxon>Pterygota</taxon>
        <taxon>Neoptera</taxon>
        <taxon>Endopterygota</taxon>
        <taxon>Coleoptera</taxon>
        <taxon>Polyphaga</taxon>
        <taxon>Cucujiformia</taxon>
        <taxon>Coccinelloidea</taxon>
        <taxon>Coccinellidae</taxon>
        <taxon>Scymninae</taxon>
        <taxon>Scymnini</taxon>
        <taxon>Cryptolaemus</taxon>
    </lineage>
</organism>
<accession>A0ABD2MYR9</accession>
<feature type="chain" id="PRO_5044870954" evidence="1">
    <location>
        <begin position="25"/>
        <end position="154"/>
    </location>
</feature>
<evidence type="ECO:0000313" key="2">
    <source>
        <dbReference type="EMBL" id="KAL3271144.1"/>
    </source>
</evidence>
<evidence type="ECO:0000313" key="3">
    <source>
        <dbReference type="Proteomes" id="UP001516400"/>
    </source>
</evidence>
<gene>
    <name evidence="2" type="ORF">HHI36_021642</name>
</gene>
<dbReference type="EMBL" id="JABFTP020000042">
    <property type="protein sequence ID" value="KAL3271144.1"/>
    <property type="molecule type" value="Genomic_DNA"/>
</dbReference>
<dbReference type="AlphaFoldDB" id="A0ABD2MYR9"/>
<keyword evidence="3" id="KW-1185">Reference proteome</keyword>
<dbReference type="Proteomes" id="UP001516400">
    <property type="component" value="Unassembled WGS sequence"/>
</dbReference>
<protein>
    <submittedName>
        <fullName evidence="2">Uncharacterized protein</fullName>
    </submittedName>
</protein>
<keyword evidence="1" id="KW-0732">Signal</keyword>
<proteinExistence type="predicted"/>
<reference evidence="2 3" key="1">
    <citation type="journal article" date="2021" name="BMC Biol.">
        <title>Horizontally acquired antibacterial genes associated with adaptive radiation of ladybird beetles.</title>
        <authorList>
            <person name="Li H.S."/>
            <person name="Tang X.F."/>
            <person name="Huang Y.H."/>
            <person name="Xu Z.Y."/>
            <person name="Chen M.L."/>
            <person name="Du X.Y."/>
            <person name="Qiu B.Y."/>
            <person name="Chen P.T."/>
            <person name="Zhang W."/>
            <person name="Slipinski A."/>
            <person name="Escalona H.E."/>
            <person name="Waterhouse R.M."/>
            <person name="Zwick A."/>
            <person name="Pang H."/>
        </authorList>
    </citation>
    <scope>NUCLEOTIDE SEQUENCE [LARGE SCALE GENOMIC DNA]</scope>
    <source>
        <strain evidence="2">SYSU2018</strain>
    </source>
</reference>
<comment type="caution">
    <text evidence="2">The sequence shown here is derived from an EMBL/GenBank/DDBJ whole genome shotgun (WGS) entry which is preliminary data.</text>
</comment>
<evidence type="ECO:0000256" key="1">
    <source>
        <dbReference type="SAM" id="SignalP"/>
    </source>
</evidence>
<sequence length="154" mass="17133">MYSQVKLMVVFAALFVAIVQPAHLNTKDSLVSVKVLNSFGKVGTTTKLMDDDLSRPGDMVIGHDFENDTLLIGYEVSGYGKEDIECYNVPFKFALCVKEITFANITNLEVGEAYVYSIDISDDKTEGEIKYCVLPKDPFALFVVINGYPCHNEN</sequence>
<feature type="signal peptide" evidence="1">
    <location>
        <begin position="1"/>
        <end position="24"/>
    </location>
</feature>
<name>A0ABD2MYR9_9CUCU</name>